<dbReference type="EC" id="2.7.10.2" evidence="14"/>
<evidence type="ECO:0000256" key="10">
    <source>
        <dbReference type="ARBA" id="ARBA00051245"/>
    </source>
</evidence>
<dbReference type="SMART" id="SM00326">
    <property type="entry name" value="SH3"/>
    <property type="match status" value="1"/>
</dbReference>
<dbReference type="SUPFAM" id="SSF56112">
    <property type="entry name" value="Protein kinase-like (PK-like)"/>
    <property type="match status" value="1"/>
</dbReference>
<dbReference type="InterPro" id="IPR036028">
    <property type="entry name" value="SH3-like_dom_sf"/>
</dbReference>
<dbReference type="InterPro" id="IPR000980">
    <property type="entry name" value="SH2"/>
</dbReference>
<dbReference type="GeneID" id="116300556"/>
<dbReference type="PRINTS" id="PR00401">
    <property type="entry name" value="SH2DOMAIN"/>
</dbReference>
<dbReference type="InterPro" id="IPR001452">
    <property type="entry name" value="SH3_domain"/>
</dbReference>
<dbReference type="Gene3D" id="1.10.510.10">
    <property type="entry name" value="Transferase(Phosphotransferase) domain 1"/>
    <property type="match status" value="1"/>
</dbReference>
<dbReference type="PROSITE" id="PS50011">
    <property type="entry name" value="PROTEIN_KINASE_DOM"/>
    <property type="match status" value="1"/>
</dbReference>
<evidence type="ECO:0000256" key="3">
    <source>
        <dbReference type="ARBA" id="ARBA00022490"/>
    </source>
</evidence>
<evidence type="ECO:0000256" key="1">
    <source>
        <dbReference type="ARBA" id="ARBA00004496"/>
    </source>
</evidence>
<dbReference type="AlphaFoldDB" id="A0A6P8I9M1"/>
<dbReference type="PROSITE" id="PS50002">
    <property type="entry name" value="SH3"/>
    <property type="match status" value="1"/>
</dbReference>
<evidence type="ECO:0000256" key="2">
    <source>
        <dbReference type="ARBA" id="ARBA00022443"/>
    </source>
</evidence>
<dbReference type="CDD" id="cd05039">
    <property type="entry name" value="PTKc_Csk_like"/>
    <property type="match status" value="1"/>
</dbReference>
<dbReference type="InterPro" id="IPR008266">
    <property type="entry name" value="Tyr_kinase_AS"/>
</dbReference>
<sequence length="445" mass="50449">MSRWQAGTEVVAKYDFKGATKDDLPFKKGEILTITRGTRDCNWYRAKNGKGDMGLIPVNYVHVLERGAVKLHAMPWFHGRIDREKAEELLKARRDGLFLVRESCNYKGDYTLSVCFGGKIEHYRVIFKDNKLTVDEEEYFENLTKLVEHYQNDADGLCTRLTQPLEKKGCFDFSVDSESFEKEGWAINRKDLTLMESIGKGEFGDVLLGEYKGKKVAIKSLKDDDRAAQQFLAEASVMTSLHHPNLVQLLGVSLDGSPVYIVTEYCGKGSLIDYLRSRGRTVIGQKDLVGFGRDVAAGLEYLESKNLVHRDVAARNVLIDDNASAKLSDFGLAREANFNQEGGKFPIKWTAPEALKEQNFSTKSDVWSYGIFLWELFSFGRVPYPRVPLSDVVSKVEKGYRMDIPDGCPQEVYVIMKDCWNLAPSKRPSFGQIVKRMELIHKGFL</sequence>
<evidence type="ECO:0000256" key="12">
    <source>
        <dbReference type="PROSITE-ProRule" id="PRU00192"/>
    </source>
</evidence>
<keyword evidence="5 13" id="KW-0547">Nucleotide-binding</keyword>
<evidence type="ECO:0000256" key="4">
    <source>
        <dbReference type="ARBA" id="ARBA00022679"/>
    </source>
</evidence>
<comment type="similarity">
    <text evidence="14">Belongs to the protein kinase superfamily. Tyr protein kinase family.</text>
</comment>
<dbReference type="Pfam" id="PF07714">
    <property type="entry name" value="PK_Tyr_Ser-Thr"/>
    <property type="match status" value="1"/>
</dbReference>
<dbReference type="FunFam" id="1.10.510.10:FF:000272">
    <property type="entry name" value="Tyrosine-protein kinase"/>
    <property type="match status" value="1"/>
</dbReference>
<dbReference type="PANTHER" id="PTHR24418">
    <property type="entry name" value="TYROSINE-PROTEIN KINASE"/>
    <property type="match status" value="1"/>
</dbReference>
<evidence type="ECO:0000256" key="13">
    <source>
        <dbReference type="PROSITE-ProRule" id="PRU10141"/>
    </source>
</evidence>
<keyword evidence="4 14" id="KW-0808">Transferase</keyword>
<name>A0A6P8I9M1_ACTTE</name>
<dbReference type="SUPFAM" id="SSF50044">
    <property type="entry name" value="SH3-domain"/>
    <property type="match status" value="1"/>
</dbReference>
<evidence type="ECO:0000256" key="9">
    <source>
        <dbReference type="ARBA" id="ARBA00023137"/>
    </source>
</evidence>
<dbReference type="InterPro" id="IPR017441">
    <property type="entry name" value="Protein_kinase_ATP_BS"/>
</dbReference>
<dbReference type="Gene3D" id="2.30.30.40">
    <property type="entry name" value="SH3 Domains"/>
    <property type="match status" value="1"/>
</dbReference>
<comment type="catalytic activity">
    <reaction evidence="10 14">
        <text>L-tyrosyl-[protein] + ATP = O-phospho-L-tyrosyl-[protein] + ADP + H(+)</text>
        <dbReference type="Rhea" id="RHEA:10596"/>
        <dbReference type="Rhea" id="RHEA-COMP:10136"/>
        <dbReference type="Rhea" id="RHEA-COMP:20101"/>
        <dbReference type="ChEBI" id="CHEBI:15378"/>
        <dbReference type="ChEBI" id="CHEBI:30616"/>
        <dbReference type="ChEBI" id="CHEBI:46858"/>
        <dbReference type="ChEBI" id="CHEBI:61978"/>
        <dbReference type="ChEBI" id="CHEBI:456216"/>
        <dbReference type="EC" id="2.7.10.2"/>
    </reaction>
</comment>
<dbReference type="SMART" id="SM00252">
    <property type="entry name" value="SH2"/>
    <property type="match status" value="1"/>
</dbReference>
<evidence type="ECO:0000256" key="7">
    <source>
        <dbReference type="ARBA" id="ARBA00022840"/>
    </source>
</evidence>
<evidence type="ECO:0000256" key="8">
    <source>
        <dbReference type="ARBA" id="ARBA00022999"/>
    </source>
</evidence>
<dbReference type="InterPro" id="IPR050198">
    <property type="entry name" value="Non-receptor_tyrosine_kinases"/>
</dbReference>
<evidence type="ECO:0000313" key="18">
    <source>
        <dbReference type="Proteomes" id="UP000515163"/>
    </source>
</evidence>
<gene>
    <name evidence="19" type="primary">LOC116300556</name>
</gene>
<organism evidence="18 19">
    <name type="scientific">Actinia tenebrosa</name>
    <name type="common">Australian red waratah sea anemone</name>
    <dbReference type="NCBI Taxonomy" id="6105"/>
    <lineage>
        <taxon>Eukaryota</taxon>
        <taxon>Metazoa</taxon>
        <taxon>Cnidaria</taxon>
        <taxon>Anthozoa</taxon>
        <taxon>Hexacorallia</taxon>
        <taxon>Actiniaria</taxon>
        <taxon>Actiniidae</taxon>
        <taxon>Actinia</taxon>
    </lineage>
</organism>
<dbReference type="FunFam" id="3.30.505.10:FF:000023">
    <property type="entry name" value="Tyrosine-protein kinase"/>
    <property type="match status" value="1"/>
</dbReference>
<dbReference type="GO" id="GO:0005737">
    <property type="term" value="C:cytoplasm"/>
    <property type="evidence" value="ECO:0007669"/>
    <property type="project" value="UniProtKB-SubCell"/>
</dbReference>
<dbReference type="PROSITE" id="PS50001">
    <property type="entry name" value="SH2"/>
    <property type="match status" value="1"/>
</dbReference>
<dbReference type="PROSITE" id="PS00107">
    <property type="entry name" value="PROTEIN_KINASE_ATP"/>
    <property type="match status" value="1"/>
</dbReference>
<dbReference type="SUPFAM" id="SSF55550">
    <property type="entry name" value="SH2 domain"/>
    <property type="match status" value="1"/>
</dbReference>
<keyword evidence="18" id="KW-1185">Reference proteome</keyword>
<dbReference type="Pfam" id="PF00018">
    <property type="entry name" value="SH3_1"/>
    <property type="match status" value="1"/>
</dbReference>
<dbReference type="Gene3D" id="3.30.505.10">
    <property type="entry name" value="SH2 domain"/>
    <property type="match status" value="1"/>
</dbReference>
<dbReference type="RefSeq" id="XP_031565299.1">
    <property type="nucleotide sequence ID" value="XM_031709439.1"/>
</dbReference>
<dbReference type="OrthoDB" id="346907at2759"/>
<dbReference type="FunFam" id="3.30.200.20:FF:000053">
    <property type="entry name" value="Tyrosine-protein kinase"/>
    <property type="match status" value="1"/>
</dbReference>
<dbReference type="PRINTS" id="PR00109">
    <property type="entry name" value="TYRKINASE"/>
</dbReference>
<keyword evidence="9 14" id="KW-0829">Tyrosine-protein kinase</keyword>
<dbReference type="Pfam" id="PF00017">
    <property type="entry name" value="SH2"/>
    <property type="match status" value="1"/>
</dbReference>
<keyword evidence="6 14" id="KW-0418">Kinase</keyword>
<keyword evidence="8 11" id="KW-0727">SH2 domain</keyword>
<protein>
    <recommendedName>
        <fullName evidence="14">Tyrosine-protein kinase</fullName>
        <ecNumber evidence="14">2.7.10.2</ecNumber>
    </recommendedName>
</protein>
<dbReference type="InParanoid" id="A0A6P8I9M1"/>
<dbReference type="InterPro" id="IPR011009">
    <property type="entry name" value="Kinase-like_dom_sf"/>
</dbReference>
<dbReference type="GO" id="GO:0004715">
    <property type="term" value="F:non-membrane spanning protein tyrosine kinase activity"/>
    <property type="evidence" value="ECO:0007669"/>
    <property type="project" value="UniProtKB-EC"/>
</dbReference>
<proteinExistence type="inferred from homology"/>
<keyword evidence="7 13" id="KW-0067">ATP-binding</keyword>
<comment type="subcellular location">
    <subcellularLocation>
        <location evidence="1">Cytoplasm</location>
    </subcellularLocation>
</comment>
<evidence type="ECO:0000313" key="19">
    <source>
        <dbReference type="RefSeq" id="XP_031565299.1"/>
    </source>
</evidence>
<dbReference type="PRINTS" id="PR00452">
    <property type="entry name" value="SH3DOMAIN"/>
</dbReference>
<dbReference type="InterPro" id="IPR020635">
    <property type="entry name" value="Tyr_kinase_cat_dom"/>
</dbReference>
<evidence type="ECO:0000259" key="15">
    <source>
        <dbReference type="PROSITE" id="PS50001"/>
    </source>
</evidence>
<feature type="binding site" evidence="13">
    <location>
        <position position="219"/>
    </location>
    <ligand>
        <name>ATP</name>
        <dbReference type="ChEBI" id="CHEBI:30616"/>
    </ligand>
</feature>
<dbReference type="PROSITE" id="PS00109">
    <property type="entry name" value="PROTEIN_KINASE_TYR"/>
    <property type="match status" value="1"/>
</dbReference>
<dbReference type="InterPro" id="IPR036860">
    <property type="entry name" value="SH2_dom_sf"/>
</dbReference>
<reference evidence="19" key="1">
    <citation type="submission" date="2025-08" db="UniProtKB">
        <authorList>
            <consortium name="RefSeq"/>
        </authorList>
    </citation>
    <scope>IDENTIFICATION</scope>
    <source>
        <tissue evidence="19">Tentacle</tissue>
    </source>
</reference>
<dbReference type="Proteomes" id="UP000515163">
    <property type="component" value="Unplaced"/>
</dbReference>
<dbReference type="KEGG" id="aten:116300556"/>
<evidence type="ECO:0000256" key="11">
    <source>
        <dbReference type="PROSITE-ProRule" id="PRU00191"/>
    </source>
</evidence>
<feature type="domain" description="Protein kinase" evidence="17">
    <location>
        <begin position="192"/>
        <end position="444"/>
    </location>
</feature>
<accession>A0A6P8I9M1</accession>
<dbReference type="SMART" id="SM00219">
    <property type="entry name" value="TyrKc"/>
    <property type="match status" value="1"/>
</dbReference>
<dbReference type="InterPro" id="IPR000719">
    <property type="entry name" value="Prot_kinase_dom"/>
</dbReference>
<dbReference type="GO" id="GO:0005524">
    <property type="term" value="F:ATP binding"/>
    <property type="evidence" value="ECO:0007669"/>
    <property type="project" value="UniProtKB-UniRule"/>
</dbReference>
<evidence type="ECO:0000256" key="14">
    <source>
        <dbReference type="RuleBase" id="RU362096"/>
    </source>
</evidence>
<evidence type="ECO:0000256" key="5">
    <source>
        <dbReference type="ARBA" id="ARBA00022741"/>
    </source>
</evidence>
<feature type="domain" description="SH2" evidence="15">
    <location>
        <begin position="76"/>
        <end position="165"/>
    </location>
</feature>
<evidence type="ECO:0000256" key="6">
    <source>
        <dbReference type="ARBA" id="ARBA00022777"/>
    </source>
</evidence>
<evidence type="ECO:0000259" key="16">
    <source>
        <dbReference type="PROSITE" id="PS50002"/>
    </source>
</evidence>
<dbReference type="InterPro" id="IPR001245">
    <property type="entry name" value="Ser-Thr/Tyr_kinase_cat_dom"/>
</dbReference>
<dbReference type="InterPro" id="IPR035027">
    <property type="entry name" value="Csk-like_SH2"/>
</dbReference>
<feature type="domain" description="SH3" evidence="16">
    <location>
        <begin position="5"/>
        <end position="66"/>
    </location>
</feature>
<keyword evidence="2 12" id="KW-0728">SH3 domain</keyword>
<dbReference type="FunCoup" id="A0A6P8I9M1">
    <property type="interactions" value="1310"/>
</dbReference>
<dbReference type="CDD" id="cd09937">
    <property type="entry name" value="SH2_csk_like"/>
    <property type="match status" value="1"/>
</dbReference>
<keyword evidence="3" id="KW-0963">Cytoplasm</keyword>
<evidence type="ECO:0000259" key="17">
    <source>
        <dbReference type="PROSITE" id="PS50011"/>
    </source>
</evidence>